<dbReference type="Pfam" id="PF08240">
    <property type="entry name" value="ADH_N"/>
    <property type="match status" value="1"/>
</dbReference>
<dbReference type="PANTHER" id="PTHR43401">
    <property type="entry name" value="L-THREONINE 3-DEHYDROGENASE"/>
    <property type="match status" value="1"/>
</dbReference>
<dbReference type="Pfam" id="PF00107">
    <property type="entry name" value="ADH_zinc_N"/>
    <property type="match status" value="1"/>
</dbReference>
<name>A0ABS7AD00_9PROT</name>
<dbReference type="SUPFAM" id="SSF51735">
    <property type="entry name" value="NAD(P)-binding Rossmann-fold domains"/>
    <property type="match status" value="1"/>
</dbReference>
<evidence type="ECO:0000259" key="5">
    <source>
        <dbReference type="SMART" id="SM00829"/>
    </source>
</evidence>
<evidence type="ECO:0000256" key="1">
    <source>
        <dbReference type="ARBA" id="ARBA00022723"/>
    </source>
</evidence>
<comment type="cofactor">
    <cofactor evidence="4">
        <name>Zn(2+)</name>
        <dbReference type="ChEBI" id="CHEBI:29105"/>
    </cofactor>
</comment>
<comment type="similarity">
    <text evidence="4">Belongs to the zinc-containing alcohol dehydrogenase family.</text>
</comment>
<evidence type="ECO:0000256" key="2">
    <source>
        <dbReference type="ARBA" id="ARBA00022833"/>
    </source>
</evidence>
<evidence type="ECO:0000313" key="7">
    <source>
        <dbReference type="Proteomes" id="UP001196565"/>
    </source>
</evidence>
<comment type="caution">
    <text evidence="6">The sequence shown here is derived from an EMBL/GenBank/DDBJ whole genome shotgun (WGS) entry which is preliminary data.</text>
</comment>
<proteinExistence type="inferred from homology"/>
<keyword evidence="2 4" id="KW-0862">Zinc</keyword>
<keyword evidence="7" id="KW-1185">Reference proteome</keyword>
<dbReference type="InterPro" id="IPR002328">
    <property type="entry name" value="ADH_Zn_CS"/>
</dbReference>
<dbReference type="InterPro" id="IPR013149">
    <property type="entry name" value="ADH-like_C"/>
</dbReference>
<dbReference type="SMART" id="SM00829">
    <property type="entry name" value="PKS_ER"/>
    <property type="match status" value="1"/>
</dbReference>
<dbReference type="InterPro" id="IPR011032">
    <property type="entry name" value="GroES-like_sf"/>
</dbReference>
<dbReference type="InterPro" id="IPR036291">
    <property type="entry name" value="NAD(P)-bd_dom_sf"/>
</dbReference>
<evidence type="ECO:0000313" key="6">
    <source>
        <dbReference type="EMBL" id="MBW6400183.1"/>
    </source>
</evidence>
<protein>
    <submittedName>
        <fullName evidence="6">Zinc-binding dehydrogenase</fullName>
    </submittedName>
</protein>
<dbReference type="InterPro" id="IPR013154">
    <property type="entry name" value="ADH-like_N"/>
</dbReference>
<gene>
    <name evidence="6" type="ORF">KPL78_20150</name>
</gene>
<dbReference type="Proteomes" id="UP001196565">
    <property type="component" value="Unassembled WGS sequence"/>
</dbReference>
<dbReference type="SUPFAM" id="SSF50129">
    <property type="entry name" value="GroES-like"/>
    <property type="match status" value="1"/>
</dbReference>
<reference evidence="6 7" key="1">
    <citation type="submission" date="2021-07" db="EMBL/GenBank/DDBJ databases">
        <authorList>
            <person name="So Y."/>
        </authorList>
    </citation>
    <scope>NUCLEOTIDE SEQUENCE [LARGE SCALE GENOMIC DNA]</scope>
    <source>
        <strain evidence="6 7">HJA6</strain>
    </source>
</reference>
<evidence type="ECO:0000256" key="3">
    <source>
        <dbReference type="ARBA" id="ARBA00023002"/>
    </source>
</evidence>
<feature type="domain" description="Enoyl reductase (ER)" evidence="5">
    <location>
        <begin position="12"/>
        <end position="341"/>
    </location>
</feature>
<organism evidence="6 7">
    <name type="scientific">Roseomonas alba</name>
    <dbReference type="NCBI Taxonomy" id="2846776"/>
    <lineage>
        <taxon>Bacteria</taxon>
        <taxon>Pseudomonadati</taxon>
        <taxon>Pseudomonadota</taxon>
        <taxon>Alphaproteobacteria</taxon>
        <taxon>Acetobacterales</taxon>
        <taxon>Roseomonadaceae</taxon>
        <taxon>Roseomonas</taxon>
    </lineage>
</organism>
<dbReference type="EMBL" id="JAHYBZ010000007">
    <property type="protein sequence ID" value="MBW6400183.1"/>
    <property type="molecule type" value="Genomic_DNA"/>
</dbReference>
<dbReference type="PANTHER" id="PTHR43401:SF2">
    <property type="entry name" value="L-THREONINE 3-DEHYDROGENASE"/>
    <property type="match status" value="1"/>
</dbReference>
<keyword evidence="1 4" id="KW-0479">Metal-binding</keyword>
<keyword evidence="3" id="KW-0560">Oxidoreductase</keyword>
<dbReference type="Gene3D" id="3.90.180.10">
    <property type="entry name" value="Medium-chain alcohol dehydrogenases, catalytic domain"/>
    <property type="match status" value="1"/>
</dbReference>
<dbReference type="Gene3D" id="3.40.50.720">
    <property type="entry name" value="NAD(P)-binding Rossmann-like Domain"/>
    <property type="match status" value="1"/>
</dbReference>
<dbReference type="InterPro" id="IPR020843">
    <property type="entry name" value="ER"/>
</dbReference>
<dbReference type="PROSITE" id="PS00059">
    <property type="entry name" value="ADH_ZINC"/>
    <property type="match status" value="1"/>
</dbReference>
<accession>A0ABS7AD00</accession>
<evidence type="ECO:0000256" key="4">
    <source>
        <dbReference type="RuleBase" id="RU361277"/>
    </source>
</evidence>
<dbReference type="InterPro" id="IPR050129">
    <property type="entry name" value="Zn_alcohol_dh"/>
</dbReference>
<sequence>MLALRKTQPGFGLEALEVPSPAAPGPGQVTVQVEAVGICGSDVHAYEWTDGYQHMIPYLPVTMGHEFAGRVIAAGEGAAVPTGTRVSVYPRVTRGDGSIAWPGDPRARGDRLTIGLTTDGGFASLLNVPAGNVLPLPGAVDAELGALVEPLAVAGEAVLVGGVGLGDTALVLGPGTIGQGLALMARAAGAARVIVAGRGDEPRYAVLRQLGFADIVDVADGPLGDQVLALTGGRPVDVVLEATGHPPSITDALPVLKREGVLVVAGIHAAPLSLPLTVFVRNRHQLRASHGSEPGTWERVIALLARDPEAYRPMITHRLPLSRGLEGFELARQRAASKVILTP</sequence>